<feature type="region of interest" description="Disordered" evidence="6">
    <location>
        <begin position="1"/>
        <end position="58"/>
    </location>
</feature>
<name>A0A0S4QKF4_9ACTN</name>
<evidence type="ECO:0000256" key="1">
    <source>
        <dbReference type="ARBA" id="ARBA00022491"/>
    </source>
</evidence>
<feature type="compositionally biased region" description="Polar residues" evidence="6">
    <location>
        <begin position="1"/>
        <end position="10"/>
    </location>
</feature>
<dbReference type="EMBL" id="FAOZ01000006">
    <property type="protein sequence ID" value="CUU56081.1"/>
    <property type="molecule type" value="Genomic_DNA"/>
</dbReference>
<dbReference type="InterPro" id="IPR036271">
    <property type="entry name" value="Tet_transcr_reg_TetR-rel_C_sf"/>
</dbReference>
<dbReference type="SUPFAM" id="SSF46689">
    <property type="entry name" value="Homeodomain-like"/>
    <property type="match status" value="1"/>
</dbReference>
<feature type="compositionally biased region" description="Low complexity" evidence="6">
    <location>
        <begin position="19"/>
        <end position="33"/>
    </location>
</feature>
<dbReference type="Pfam" id="PF17932">
    <property type="entry name" value="TetR_C_24"/>
    <property type="match status" value="1"/>
</dbReference>
<dbReference type="GO" id="GO:0003700">
    <property type="term" value="F:DNA-binding transcription factor activity"/>
    <property type="evidence" value="ECO:0007669"/>
    <property type="project" value="TreeGrafter"/>
</dbReference>
<dbReference type="PROSITE" id="PS50977">
    <property type="entry name" value="HTH_TETR_2"/>
    <property type="match status" value="1"/>
</dbReference>
<feature type="DNA-binding region" description="H-T-H motif" evidence="5">
    <location>
        <begin position="83"/>
        <end position="102"/>
    </location>
</feature>
<feature type="domain" description="HTH tetR-type" evidence="7">
    <location>
        <begin position="60"/>
        <end position="120"/>
    </location>
</feature>
<keyword evidence="9" id="KW-1185">Reference proteome</keyword>
<accession>A0A0S4QKF4</accession>
<dbReference type="Gene3D" id="1.10.357.10">
    <property type="entry name" value="Tetracycline Repressor, domain 2"/>
    <property type="match status" value="1"/>
</dbReference>
<dbReference type="RefSeq" id="WP_091275590.1">
    <property type="nucleotide sequence ID" value="NZ_FAOZ01000006.1"/>
</dbReference>
<protein>
    <submittedName>
        <fullName evidence="8">DNA-binding transcriptional regulator, AcrR family</fullName>
    </submittedName>
</protein>
<evidence type="ECO:0000313" key="8">
    <source>
        <dbReference type="EMBL" id="CUU56081.1"/>
    </source>
</evidence>
<dbReference type="PANTHER" id="PTHR30055">
    <property type="entry name" value="HTH-TYPE TRANSCRIPTIONAL REGULATOR RUTR"/>
    <property type="match status" value="1"/>
</dbReference>
<dbReference type="Proteomes" id="UP000198802">
    <property type="component" value="Unassembled WGS sequence"/>
</dbReference>
<keyword evidence="4" id="KW-0804">Transcription</keyword>
<dbReference type="InterPro" id="IPR001647">
    <property type="entry name" value="HTH_TetR"/>
</dbReference>
<keyword evidence="1" id="KW-0678">Repressor</keyword>
<evidence type="ECO:0000256" key="5">
    <source>
        <dbReference type="PROSITE-ProRule" id="PRU00335"/>
    </source>
</evidence>
<evidence type="ECO:0000256" key="2">
    <source>
        <dbReference type="ARBA" id="ARBA00023015"/>
    </source>
</evidence>
<evidence type="ECO:0000259" key="7">
    <source>
        <dbReference type="PROSITE" id="PS50977"/>
    </source>
</evidence>
<keyword evidence="3 5" id="KW-0238">DNA-binding</keyword>
<dbReference type="InterPro" id="IPR041490">
    <property type="entry name" value="KstR2_TetR_C"/>
</dbReference>
<dbReference type="PRINTS" id="PR00455">
    <property type="entry name" value="HTHTETR"/>
</dbReference>
<dbReference type="Pfam" id="PF00440">
    <property type="entry name" value="TetR_N"/>
    <property type="match status" value="1"/>
</dbReference>
<evidence type="ECO:0000256" key="4">
    <source>
        <dbReference type="ARBA" id="ARBA00023163"/>
    </source>
</evidence>
<dbReference type="SUPFAM" id="SSF48498">
    <property type="entry name" value="Tetracyclin repressor-like, C-terminal domain"/>
    <property type="match status" value="1"/>
</dbReference>
<proteinExistence type="predicted"/>
<evidence type="ECO:0000256" key="6">
    <source>
        <dbReference type="SAM" id="MobiDB-lite"/>
    </source>
</evidence>
<reference evidence="9" key="1">
    <citation type="submission" date="2015-11" db="EMBL/GenBank/DDBJ databases">
        <authorList>
            <person name="Varghese N."/>
        </authorList>
    </citation>
    <scope>NUCLEOTIDE SEQUENCE [LARGE SCALE GENOMIC DNA]</scope>
    <source>
        <strain evidence="9">DSM 45899</strain>
    </source>
</reference>
<sequence>MARSPVSSPDQPARRPRRGATAPAADAEPAPANGDRRNAANRGGSGRRAGGGRAGGAGESERRAAIVGLAADLFAERGYRATTVREIADAAGMLSGSLYHHFDSKESIIDELLSSYLDDLHREYEAIVERGGTAVDLIDGLVRAAFSSVARHRAAVTVFQNERVHLIQLPRFAYLTAAEQSTQRLWMKVLRDGIAAGQLRADLDPKITYRLLRDSVWVSVRWYSPSGRLSPDQLADHFLRMLLDGIRPHGPATDAGDPPSSIP</sequence>
<evidence type="ECO:0000256" key="3">
    <source>
        <dbReference type="ARBA" id="ARBA00023125"/>
    </source>
</evidence>
<dbReference type="InterPro" id="IPR050109">
    <property type="entry name" value="HTH-type_TetR-like_transc_reg"/>
</dbReference>
<dbReference type="PANTHER" id="PTHR30055:SF175">
    <property type="entry name" value="HTH-TYPE TRANSCRIPTIONAL REPRESSOR KSTR2"/>
    <property type="match status" value="1"/>
</dbReference>
<dbReference type="GO" id="GO:0000976">
    <property type="term" value="F:transcription cis-regulatory region binding"/>
    <property type="evidence" value="ECO:0007669"/>
    <property type="project" value="TreeGrafter"/>
</dbReference>
<evidence type="ECO:0000313" key="9">
    <source>
        <dbReference type="Proteomes" id="UP000198802"/>
    </source>
</evidence>
<gene>
    <name evidence="8" type="ORF">Ga0074812_106336</name>
</gene>
<dbReference type="AlphaFoldDB" id="A0A0S4QKF4"/>
<dbReference type="Gene3D" id="1.10.10.60">
    <property type="entry name" value="Homeodomain-like"/>
    <property type="match status" value="1"/>
</dbReference>
<feature type="compositionally biased region" description="Gly residues" evidence="6">
    <location>
        <begin position="43"/>
        <end position="58"/>
    </location>
</feature>
<keyword evidence="2" id="KW-0805">Transcription regulation</keyword>
<organism evidence="8 9">
    <name type="scientific">Parafrankia irregularis</name>
    <dbReference type="NCBI Taxonomy" id="795642"/>
    <lineage>
        <taxon>Bacteria</taxon>
        <taxon>Bacillati</taxon>
        <taxon>Actinomycetota</taxon>
        <taxon>Actinomycetes</taxon>
        <taxon>Frankiales</taxon>
        <taxon>Frankiaceae</taxon>
        <taxon>Parafrankia</taxon>
    </lineage>
</organism>
<dbReference type="InterPro" id="IPR009057">
    <property type="entry name" value="Homeodomain-like_sf"/>
</dbReference>